<dbReference type="AlphaFoldDB" id="A0A6N2N6T5"/>
<name>A0A6N2N6T5_SALVM</name>
<reference evidence="2" key="1">
    <citation type="submission" date="2019-03" db="EMBL/GenBank/DDBJ databases">
        <authorList>
            <person name="Mank J."/>
            <person name="Almeida P."/>
        </authorList>
    </citation>
    <scope>NUCLEOTIDE SEQUENCE</scope>
    <source>
        <strain evidence="2">78183</strain>
    </source>
</reference>
<protein>
    <submittedName>
        <fullName evidence="2">Uncharacterized protein</fullName>
    </submittedName>
</protein>
<keyword evidence="1" id="KW-0472">Membrane</keyword>
<keyword evidence="1" id="KW-1133">Transmembrane helix</keyword>
<proteinExistence type="predicted"/>
<sequence>MVTKQDLGICKKSVGRPSQQLGPNYGEGRKMNAWRDPLAELGPHTSGHLSVPAIFFLGHVLSCILLSYSSSNRA</sequence>
<feature type="transmembrane region" description="Helical" evidence="1">
    <location>
        <begin position="49"/>
        <end position="68"/>
    </location>
</feature>
<keyword evidence="1" id="KW-0812">Transmembrane</keyword>
<evidence type="ECO:0000256" key="1">
    <source>
        <dbReference type="SAM" id="Phobius"/>
    </source>
</evidence>
<evidence type="ECO:0000313" key="2">
    <source>
        <dbReference type="EMBL" id="VFU62673.1"/>
    </source>
</evidence>
<organism evidence="2">
    <name type="scientific">Salix viminalis</name>
    <name type="common">Common osier</name>
    <name type="synonym">Basket willow</name>
    <dbReference type="NCBI Taxonomy" id="40686"/>
    <lineage>
        <taxon>Eukaryota</taxon>
        <taxon>Viridiplantae</taxon>
        <taxon>Streptophyta</taxon>
        <taxon>Embryophyta</taxon>
        <taxon>Tracheophyta</taxon>
        <taxon>Spermatophyta</taxon>
        <taxon>Magnoliopsida</taxon>
        <taxon>eudicotyledons</taxon>
        <taxon>Gunneridae</taxon>
        <taxon>Pentapetalae</taxon>
        <taxon>rosids</taxon>
        <taxon>fabids</taxon>
        <taxon>Malpighiales</taxon>
        <taxon>Salicaceae</taxon>
        <taxon>Saliceae</taxon>
        <taxon>Salix</taxon>
    </lineage>
</organism>
<accession>A0A6N2N6T5</accession>
<gene>
    <name evidence="2" type="ORF">SVIM_LOCUS474435</name>
</gene>
<dbReference type="EMBL" id="CAADRP010002163">
    <property type="protein sequence ID" value="VFU62673.1"/>
    <property type="molecule type" value="Genomic_DNA"/>
</dbReference>